<evidence type="ECO:0000313" key="20">
    <source>
        <dbReference type="EMBL" id="RNC98205.1"/>
    </source>
</evidence>
<evidence type="ECO:0000256" key="18">
    <source>
        <dbReference type="PIRSR" id="PIRSR006135-1"/>
    </source>
</evidence>
<keyword evidence="10" id="KW-0169">Cobalamin biosynthesis</keyword>
<dbReference type="AlphaFoldDB" id="A0A3M8H724"/>
<name>A0A3M8H724_9BACI</name>
<comment type="catalytic activity">
    <reaction evidence="3">
        <text>adenosylcob(III)inamide + GTP = adenosylcob(III)inamide phosphate + GDP + H(+)</text>
        <dbReference type="Rhea" id="RHEA:15765"/>
        <dbReference type="ChEBI" id="CHEBI:2480"/>
        <dbReference type="ChEBI" id="CHEBI:15378"/>
        <dbReference type="ChEBI" id="CHEBI:37565"/>
        <dbReference type="ChEBI" id="CHEBI:58189"/>
        <dbReference type="ChEBI" id="CHEBI:58502"/>
        <dbReference type="EC" id="2.7.1.156"/>
    </reaction>
</comment>
<dbReference type="OrthoDB" id="9799422at2"/>
<keyword evidence="15 19" id="KW-0342">GTP-binding</keyword>
<dbReference type="EC" id="2.7.1.156" evidence="8"/>
<dbReference type="EC" id="2.7.7.62" evidence="9"/>
<evidence type="ECO:0000256" key="4">
    <source>
        <dbReference type="ARBA" id="ARBA00003889"/>
    </source>
</evidence>
<feature type="binding site" evidence="19">
    <location>
        <begin position="9"/>
        <end position="16"/>
    </location>
    <ligand>
        <name>GTP</name>
        <dbReference type="ChEBI" id="CHEBI:37565"/>
    </ligand>
</feature>
<dbReference type="InterPro" id="IPR027417">
    <property type="entry name" value="P-loop_NTPase"/>
</dbReference>
<dbReference type="PANTHER" id="PTHR34848">
    <property type="match status" value="1"/>
</dbReference>
<comment type="function">
    <text evidence="4">Catalyzes ATP-dependent phosphorylation of adenosylcobinamide and addition of GMP to adenosylcobinamide phosphate.</text>
</comment>
<dbReference type="GO" id="GO:0005524">
    <property type="term" value="F:ATP binding"/>
    <property type="evidence" value="ECO:0007669"/>
    <property type="project" value="UniProtKB-KW"/>
</dbReference>
<keyword evidence="14" id="KW-0067">ATP-binding</keyword>
<dbReference type="EMBL" id="RHLQ01000029">
    <property type="protein sequence ID" value="RNC98205.1"/>
    <property type="molecule type" value="Genomic_DNA"/>
</dbReference>
<evidence type="ECO:0000256" key="6">
    <source>
        <dbReference type="ARBA" id="ARBA00005159"/>
    </source>
</evidence>
<dbReference type="GO" id="GO:0008820">
    <property type="term" value="F:cobinamide phosphate guanylyltransferase activity"/>
    <property type="evidence" value="ECO:0007669"/>
    <property type="project" value="UniProtKB-EC"/>
</dbReference>
<reference evidence="20 21" key="1">
    <citation type="journal article" date="2014" name="Int. J. Syst. Evol. Microbiol.">
        <title>Lysinibacillus halotolerans sp. nov., isolated from saline-alkaline soil.</title>
        <authorList>
            <person name="Kong D."/>
            <person name="Wang Y."/>
            <person name="Zhao B."/>
            <person name="Li Y."/>
            <person name="Song J."/>
            <person name="Zhai Y."/>
            <person name="Zhang C."/>
            <person name="Wang H."/>
            <person name="Chen X."/>
            <person name="Zhao B."/>
            <person name="Ruan Z."/>
        </authorList>
    </citation>
    <scope>NUCLEOTIDE SEQUENCE [LARGE SCALE GENOMIC DNA]</scope>
    <source>
        <strain evidence="20 21">MCCC 1A12703</strain>
    </source>
</reference>
<evidence type="ECO:0000256" key="16">
    <source>
        <dbReference type="ARBA" id="ARBA00029570"/>
    </source>
</evidence>
<feature type="active site" description="GMP-histidine intermediate" evidence="18">
    <location>
        <position position="55"/>
    </location>
</feature>
<dbReference type="PANTHER" id="PTHR34848:SF1">
    <property type="entry name" value="BIFUNCTIONAL ADENOSYLCOBALAMIN BIOSYNTHESIS PROTEIN COBU"/>
    <property type="match status" value="1"/>
</dbReference>
<evidence type="ECO:0000256" key="17">
    <source>
        <dbReference type="ARBA" id="ARBA00030571"/>
    </source>
</evidence>
<evidence type="ECO:0000256" key="19">
    <source>
        <dbReference type="PIRSR" id="PIRSR006135-2"/>
    </source>
</evidence>
<evidence type="ECO:0000256" key="7">
    <source>
        <dbReference type="ARBA" id="ARBA00007490"/>
    </source>
</evidence>
<proteinExistence type="inferred from homology"/>
<feature type="binding site" evidence="19">
    <location>
        <position position="91"/>
    </location>
    <ligand>
        <name>GTP</name>
        <dbReference type="ChEBI" id="CHEBI:37565"/>
    </ligand>
</feature>
<evidence type="ECO:0000256" key="14">
    <source>
        <dbReference type="ARBA" id="ARBA00022840"/>
    </source>
</evidence>
<dbReference type="Pfam" id="PF02283">
    <property type="entry name" value="CobU"/>
    <property type="match status" value="1"/>
</dbReference>
<sequence length="189" mass="22417">MGKIIFITGGVRSGKSAFAERYAKQLFQIYDRKRLLYIASGVAIDEEMAERIKRHQQDRFNSSVQWETIEIVDDLVFNDELFAEHPIVVWDCLTTWLNNVLYKTELLNGEARTHEINRYIQALKEQVLKWKEVNDCILLLVSNELLDEAQSKFSEVNRYCSLLGKMHQWIVEKCDEAYEMDYSLRKRWK</sequence>
<evidence type="ECO:0000256" key="1">
    <source>
        <dbReference type="ARBA" id="ARBA00000312"/>
    </source>
</evidence>
<evidence type="ECO:0000256" key="2">
    <source>
        <dbReference type="ARBA" id="ARBA00000711"/>
    </source>
</evidence>
<evidence type="ECO:0000256" key="15">
    <source>
        <dbReference type="ARBA" id="ARBA00023134"/>
    </source>
</evidence>
<keyword evidence="21" id="KW-1185">Reference proteome</keyword>
<evidence type="ECO:0000256" key="9">
    <source>
        <dbReference type="ARBA" id="ARBA00012523"/>
    </source>
</evidence>
<feature type="binding site" evidence="19">
    <location>
        <position position="70"/>
    </location>
    <ligand>
        <name>GTP</name>
        <dbReference type="ChEBI" id="CHEBI:37565"/>
    </ligand>
</feature>
<dbReference type="UniPathway" id="UPA00148">
    <property type="reaction ID" value="UER00236"/>
</dbReference>
<comment type="catalytic activity">
    <reaction evidence="2">
        <text>adenosylcob(III)inamide phosphate + GTP + H(+) = adenosylcob(III)inamide-GDP + diphosphate</text>
        <dbReference type="Rhea" id="RHEA:22712"/>
        <dbReference type="ChEBI" id="CHEBI:15378"/>
        <dbReference type="ChEBI" id="CHEBI:33019"/>
        <dbReference type="ChEBI" id="CHEBI:37565"/>
        <dbReference type="ChEBI" id="CHEBI:58502"/>
        <dbReference type="ChEBI" id="CHEBI:60487"/>
        <dbReference type="EC" id="2.7.7.62"/>
    </reaction>
</comment>
<evidence type="ECO:0000256" key="13">
    <source>
        <dbReference type="ARBA" id="ARBA00022777"/>
    </source>
</evidence>
<gene>
    <name evidence="20" type="ORF">EC501_11990</name>
</gene>
<evidence type="ECO:0000256" key="5">
    <source>
        <dbReference type="ARBA" id="ARBA00004692"/>
    </source>
</evidence>
<evidence type="ECO:0000256" key="3">
    <source>
        <dbReference type="ARBA" id="ARBA00001522"/>
    </source>
</evidence>
<dbReference type="GO" id="GO:0009236">
    <property type="term" value="P:cobalamin biosynthetic process"/>
    <property type="evidence" value="ECO:0007669"/>
    <property type="project" value="UniProtKB-UniPathway"/>
</dbReference>
<comment type="pathway">
    <text evidence="6">Cofactor biosynthesis; adenosylcobalamin biosynthesis; adenosylcobalamin from cob(II)yrinate a,c-diamide: step 5/7.</text>
</comment>
<comment type="caution">
    <text evidence="20">The sequence shown here is derived from an EMBL/GenBank/DDBJ whole genome shotgun (WGS) entry which is preliminary data.</text>
</comment>
<comment type="catalytic activity">
    <reaction evidence="1">
        <text>adenosylcob(III)inamide + ATP = adenosylcob(III)inamide phosphate + ADP + H(+)</text>
        <dbReference type="Rhea" id="RHEA:15769"/>
        <dbReference type="ChEBI" id="CHEBI:2480"/>
        <dbReference type="ChEBI" id="CHEBI:15378"/>
        <dbReference type="ChEBI" id="CHEBI:30616"/>
        <dbReference type="ChEBI" id="CHEBI:58502"/>
        <dbReference type="ChEBI" id="CHEBI:456216"/>
        <dbReference type="EC" id="2.7.1.156"/>
    </reaction>
</comment>
<dbReference type="Proteomes" id="UP000279909">
    <property type="component" value="Unassembled WGS sequence"/>
</dbReference>
<comment type="pathway">
    <text evidence="5">Cofactor biosynthesis; adenosylcobalamin biosynthesis; adenosylcobalamin from cob(II)yrinate a,c-diamide: step 6/7.</text>
</comment>
<dbReference type="Gene3D" id="3.40.50.300">
    <property type="entry name" value="P-loop containing nucleotide triphosphate hydrolases"/>
    <property type="match status" value="1"/>
</dbReference>
<evidence type="ECO:0000256" key="12">
    <source>
        <dbReference type="ARBA" id="ARBA00022741"/>
    </source>
</evidence>
<keyword evidence="12 19" id="KW-0547">Nucleotide-binding</keyword>
<comment type="similarity">
    <text evidence="7">Belongs to the CobU/CobP family.</text>
</comment>
<dbReference type="PIRSF" id="PIRSF006135">
    <property type="entry name" value="CobU"/>
    <property type="match status" value="1"/>
</dbReference>
<dbReference type="RefSeq" id="WP_122972540.1">
    <property type="nucleotide sequence ID" value="NZ_RHLQ01000029.1"/>
</dbReference>
<evidence type="ECO:0000256" key="10">
    <source>
        <dbReference type="ARBA" id="ARBA00022573"/>
    </source>
</evidence>
<dbReference type="InterPro" id="IPR003203">
    <property type="entry name" value="CobU/CobP"/>
</dbReference>
<dbReference type="SUPFAM" id="SSF52540">
    <property type="entry name" value="P-loop containing nucleoside triphosphate hydrolases"/>
    <property type="match status" value="1"/>
</dbReference>
<keyword evidence="13 20" id="KW-0418">Kinase</keyword>
<feature type="binding site" evidence="19">
    <location>
        <begin position="39"/>
        <end position="41"/>
    </location>
    <ligand>
        <name>GTP</name>
        <dbReference type="ChEBI" id="CHEBI:37565"/>
    </ligand>
</feature>
<organism evidence="20 21">
    <name type="scientific">Lysinibacillus halotolerans</name>
    <dbReference type="NCBI Taxonomy" id="1368476"/>
    <lineage>
        <taxon>Bacteria</taxon>
        <taxon>Bacillati</taxon>
        <taxon>Bacillota</taxon>
        <taxon>Bacilli</taxon>
        <taxon>Bacillales</taxon>
        <taxon>Bacillaceae</taxon>
        <taxon>Lysinibacillus</taxon>
    </lineage>
</organism>
<evidence type="ECO:0000313" key="21">
    <source>
        <dbReference type="Proteomes" id="UP000279909"/>
    </source>
</evidence>
<evidence type="ECO:0000256" key="11">
    <source>
        <dbReference type="ARBA" id="ARBA00022679"/>
    </source>
</evidence>
<dbReference type="GO" id="GO:0043752">
    <property type="term" value="F:adenosylcobinamide kinase activity"/>
    <property type="evidence" value="ECO:0007669"/>
    <property type="project" value="UniProtKB-EC"/>
</dbReference>
<keyword evidence="11 20" id="KW-0808">Transferase</keyword>
<evidence type="ECO:0000256" key="8">
    <source>
        <dbReference type="ARBA" id="ARBA00012016"/>
    </source>
</evidence>
<dbReference type="GO" id="GO:0005525">
    <property type="term" value="F:GTP binding"/>
    <property type="evidence" value="ECO:0007669"/>
    <property type="project" value="UniProtKB-KW"/>
</dbReference>
<protein>
    <recommendedName>
        <fullName evidence="16">Adenosylcobinamide kinase</fullName>
        <ecNumber evidence="8">2.7.1.156</ecNumber>
        <ecNumber evidence="9">2.7.7.62</ecNumber>
    </recommendedName>
    <alternativeName>
        <fullName evidence="17">Adenosylcobinamide-phosphate guanylyltransferase</fullName>
    </alternativeName>
</protein>
<keyword evidence="20" id="KW-0548">Nucleotidyltransferase</keyword>
<accession>A0A3M8H724</accession>